<dbReference type="HAMAP" id="MF_00267">
    <property type="entry name" value="MinC"/>
    <property type="match status" value="1"/>
</dbReference>
<dbReference type="PANTHER" id="PTHR34108:SF1">
    <property type="entry name" value="SEPTUM SITE-DETERMINING PROTEIN MINC"/>
    <property type="match status" value="1"/>
</dbReference>
<dbReference type="EMBL" id="SGWZ01000006">
    <property type="protein sequence ID" value="RZS65300.1"/>
    <property type="molecule type" value="Genomic_DNA"/>
</dbReference>
<proteinExistence type="inferred from homology"/>
<dbReference type="Pfam" id="PF05209">
    <property type="entry name" value="MinC_N"/>
    <property type="match status" value="1"/>
</dbReference>
<dbReference type="GO" id="GO:0000917">
    <property type="term" value="P:division septum assembly"/>
    <property type="evidence" value="ECO:0007669"/>
    <property type="project" value="UniProtKB-KW"/>
</dbReference>
<reference evidence="11 13" key="2">
    <citation type="submission" date="2019-02" db="EMBL/GenBank/DDBJ databases">
        <title>Genomic Encyclopedia of Type Strains, Phase IV (KMG-IV): sequencing the most valuable type-strain genomes for metagenomic binning, comparative biology and taxonomic classification.</title>
        <authorList>
            <person name="Goeker M."/>
        </authorList>
    </citation>
    <scope>NUCLEOTIDE SEQUENCE [LARGE SCALE GENOMIC DNA]</scope>
    <source>
        <strain evidence="11 13">DSM 16618</strain>
    </source>
</reference>
<evidence type="ECO:0000313" key="12">
    <source>
        <dbReference type="Proteomes" id="UP000078084"/>
    </source>
</evidence>
<sequence>MSAKQPDSALDFKSATLYAVRLVLRDAALDTLKADLEKRMADVGALFENEPVVIDASGIAAPLDWQALAETLREHRLPPIGFIADEAQHGAARAAGLVPVDLSPLPAARPAAIEPADAASAPVPHQQGEVVASKAAPAEAGEPPAPATGAGAAIPQASRLPAMVLRRPLRSGQRVYARHADLVIIGMVSSGAEIIADGNIHVYGPLRGKAMAGARGDTEARIFATQLDPELIAIAGIYRVVEEKLPSDVHNKPASVSLDGETLTVSPL</sequence>
<comment type="function">
    <text evidence="5 6">Cell division inhibitor that blocks the formation of polar Z ring septums. Rapidly oscillates between the poles of the cell to destabilize FtsZ filaments that have formed before they mature into polar Z rings. Prevents FtsZ polymerization.</text>
</comment>
<dbReference type="Pfam" id="PF03775">
    <property type="entry name" value="MinC_C"/>
    <property type="match status" value="1"/>
</dbReference>
<evidence type="ECO:0000256" key="4">
    <source>
        <dbReference type="ARBA" id="ARBA00023306"/>
    </source>
</evidence>
<evidence type="ECO:0000256" key="7">
    <source>
        <dbReference type="SAM" id="MobiDB-lite"/>
    </source>
</evidence>
<comment type="subunit">
    <text evidence="6">Interacts with MinD and FtsZ.</text>
</comment>
<keyword evidence="3 6" id="KW-0717">Septation</keyword>
<evidence type="ECO:0000259" key="9">
    <source>
        <dbReference type="Pfam" id="PF05209"/>
    </source>
</evidence>
<dbReference type="InterPro" id="IPR005526">
    <property type="entry name" value="Septum_form_inhib_MinC_C"/>
</dbReference>
<accession>A0A171KNZ4</accession>
<name>A0A171KNZ4_9BURK</name>
<feature type="domain" description="Septum formation inhibitor MinC C-terminal" evidence="8">
    <location>
        <begin position="165"/>
        <end position="265"/>
    </location>
</feature>
<dbReference type="EMBL" id="LBNE01000013">
    <property type="protein sequence ID" value="KKO70611.1"/>
    <property type="molecule type" value="Genomic_DNA"/>
</dbReference>
<dbReference type="InterPro" id="IPR036145">
    <property type="entry name" value="MinC_C_sf"/>
</dbReference>
<dbReference type="InterPro" id="IPR013033">
    <property type="entry name" value="MinC"/>
</dbReference>
<dbReference type="Proteomes" id="UP000078084">
    <property type="component" value="Unassembled WGS sequence"/>
</dbReference>
<dbReference type="PANTHER" id="PTHR34108">
    <property type="entry name" value="SEPTUM SITE-DETERMINING PROTEIN MINC"/>
    <property type="match status" value="1"/>
</dbReference>
<dbReference type="STRING" id="206506.AAV32_15180"/>
<gene>
    <name evidence="6 10" type="primary">minC</name>
    <name evidence="10" type="ORF">AAV32_15180</name>
    <name evidence="11" type="ORF">EV679_3089</name>
</gene>
<dbReference type="PATRIC" id="fig|206506.3.peg.3228"/>
<dbReference type="Proteomes" id="UP000292039">
    <property type="component" value="Unassembled WGS sequence"/>
</dbReference>
<comment type="similarity">
    <text evidence="1 6">Belongs to the MinC family.</text>
</comment>
<evidence type="ECO:0000256" key="1">
    <source>
        <dbReference type="ARBA" id="ARBA00006291"/>
    </source>
</evidence>
<reference evidence="10 12" key="1">
    <citation type="submission" date="2015-04" db="EMBL/GenBank/DDBJ databases">
        <title>Genome sequence of Kerstersia gyiorum CG1.</title>
        <authorList>
            <person name="Greninger A.L."/>
            <person name="Kozyreva V."/>
            <person name="Chaturvedi V."/>
        </authorList>
    </citation>
    <scope>NUCLEOTIDE SEQUENCE [LARGE SCALE GENOMIC DNA]</scope>
    <source>
        <strain evidence="10 12">CG1</strain>
    </source>
</reference>
<comment type="caution">
    <text evidence="10">The sequence shown here is derived from an EMBL/GenBank/DDBJ whole genome shotgun (WGS) entry which is preliminary data.</text>
</comment>
<dbReference type="RefSeq" id="WP_068374239.1">
    <property type="nucleotide sequence ID" value="NZ_CBCSEB010000004.1"/>
</dbReference>
<keyword evidence="2 6" id="KW-0132">Cell division</keyword>
<dbReference type="GO" id="GO:0000902">
    <property type="term" value="P:cell morphogenesis"/>
    <property type="evidence" value="ECO:0007669"/>
    <property type="project" value="InterPro"/>
</dbReference>
<dbReference type="GO" id="GO:0051302">
    <property type="term" value="P:regulation of cell division"/>
    <property type="evidence" value="ECO:0007669"/>
    <property type="project" value="InterPro"/>
</dbReference>
<evidence type="ECO:0000313" key="10">
    <source>
        <dbReference type="EMBL" id="KKO70611.1"/>
    </source>
</evidence>
<evidence type="ECO:0000256" key="2">
    <source>
        <dbReference type="ARBA" id="ARBA00022618"/>
    </source>
</evidence>
<dbReference type="AlphaFoldDB" id="A0A171KNZ4"/>
<feature type="compositionally biased region" description="Low complexity" evidence="7">
    <location>
        <begin position="135"/>
        <end position="153"/>
    </location>
</feature>
<protein>
    <recommendedName>
        <fullName evidence="6">Probable septum site-determining protein MinC</fullName>
    </recommendedName>
</protein>
<evidence type="ECO:0000256" key="3">
    <source>
        <dbReference type="ARBA" id="ARBA00023210"/>
    </source>
</evidence>
<dbReference type="InterPro" id="IPR007874">
    <property type="entry name" value="MinC_N"/>
</dbReference>
<evidence type="ECO:0000256" key="5">
    <source>
        <dbReference type="ARBA" id="ARBA00025606"/>
    </source>
</evidence>
<evidence type="ECO:0000313" key="13">
    <source>
        <dbReference type="Proteomes" id="UP000292039"/>
    </source>
</evidence>
<evidence type="ECO:0000313" key="11">
    <source>
        <dbReference type="EMBL" id="RZS65300.1"/>
    </source>
</evidence>
<organism evidence="10 12">
    <name type="scientific">Kerstersia gyiorum</name>
    <dbReference type="NCBI Taxonomy" id="206506"/>
    <lineage>
        <taxon>Bacteria</taxon>
        <taxon>Pseudomonadati</taxon>
        <taxon>Pseudomonadota</taxon>
        <taxon>Betaproteobacteria</taxon>
        <taxon>Burkholderiales</taxon>
        <taxon>Alcaligenaceae</taxon>
        <taxon>Kerstersia</taxon>
    </lineage>
</organism>
<evidence type="ECO:0000259" key="8">
    <source>
        <dbReference type="Pfam" id="PF03775"/>
    </source>
</evidence>
<feature type="region of interest" description="Disordered" evidence="7">
    <location>
        <begin position="133"/>
        <end position="153"/>
    </location>
</feature>
<dbReference type="GO" id="GO:1901891">
    <property type="term" value="P:regulation of cell septum assembly"/>
    <property type="evidence" value="ECO:0007669"/>
    <property type="project" value="InterPro"/>
</dbReference>
<dbReference type="NCBIfam" id="TIGR01222">
    <property type="entry name" value="minC"/>
    <property type="match status" value="1"/>
</dbReference>
<dbReference type="Gene3D" id="3.30.70.260">
    <property type="match status" value="1"/>
</dbReference>
<dbReference type="OrthoDB" id="9794530at2"/>
<dbReference type="InterPro" id="IPR016098">
    <property type="entry name" value="CAP/MinC_C"/>
</dbReference>
<keyword evidence="12" id="KW-1185">Reference proteome</keyword>
<keyword evidence="4 6" id="KW-0131">Cell cycle</keyword>
<dbReference type="Gene3D" id="2.160.20.70">
    <property type="match status" value="1"/>
</dbReference>
<evidence type="ECO:0000256" key="6">
    <source>
        <dbReference type="HAMAP-Rule" id="MF_00267"/>
    </source>
</evidence>
<feature type="domain" description="Septum formation inhibitor MinC N-terminal" evidence="9">
    <location>
        <begin position="10"/>
        <end position="79"/>
    </location>
</feature>
<dbReference type="SUPFAM" id="SSF63848">
    <property type="entry name" value="Cell-division inhibitor MinC, C-terminal domain"/>
    <property type="match status" value="1"/>
</dbReference>